<dbReference type="FunFam" id="2.60.40.150:FF:000006">
    <property type="entry name" value="Synaptotagmin-like 5, isoform CRA_a"/>
    <property type="match status" value="1"/>
</dbReference>
<evidence type="ECO:0000256" key="6">
    <source>
        <dbReference type="ARBA" id="ARBA00022737"/>
    </source>
</evidence>
<reference evidence="12 13" key="1">
    <citation type="submission" date="2020-06" db="EMBL/GenBank/DDBJ databases">
        <authorList>
            <consortium name="Wellcome Sanger Institute Data Sharing"/>
        </authorList>
    </citation>
    <scope>NUCLEOTIDE SEQUENCE [LARGE SCALE GENOMIC DNA]</scope>
</reference>
<dbReference type="SMART" id="SM00239">
    <property type="entry name" value="C2"/>
    <property type="match status" value="2"/>
</dbReference>
<dbReference type="PANTHER" id="PTHR45716">
    <property type="entry name" value="BITESIZE, ISOFORM I"/>
    <property type="match status" value="1"/>
</dbReference>
<feature type="region of interest" description="Disordered" evidence="10">
    <location>
        <begin position="1"/>
        <end position="23"/>
    </location>
</feature>
<dbReference type="PROSITE" id="PS50004">
    <property type="entry name" value="C2"/>
    <property type="match status" value="2"/>
</dbReference>
<dbReference type="GeneTree" id="ENSGT00940000155843"/>
<evidence type="ECO:0000256" key="3">
    <source>
        <dbReference type="ARBA" id="ARBA00022475"/>
    </source>
</evidence>
<organism evidence="12 13">
    <name type="scientific">Denticeps clupeoides</name>
    <name type="common">denticle herring</name>
    <dbReference type="NCBI Taxonomy" id="299321"/>
    <lineage>
        <taxon>Eukaryota</taxon>
        <taxon>Metazoa</taxon>
        <taxon>Chordata</taxon>
        <taxon>Craniata</taxon>
        <taxon>Vertebrata</taxon>
        <taxon>Euteleostomi</taxon>
        <taxon>Actinopterygii</taxon>
        <taxon>Neopterygii</taxon>
        <taxon>Teleostei</taxon>
        <taxon>Clupei</taxon>
        <taxon>Clupeiformes</taxon>
        <taxon>Denticipitoidei</taxon>
        <taxon>Denticipitidae</taxon>
        <taxon>Denticeps</taxon>
    </lineage>
</organism>
<dbReference type="Proteomes" id="UP000694580">
    <property type="component" value="Chromosome 1"/>
</dbReference>
<dbReference type="GO" id="GO:0070382">
    <property type="term" value="C:exocytic vesicle"/>
    <property type="evidence" value="ECO:0007669"/>
    <property type="project" value="TreeGrafter"/>
</dbReference>
<keyword evidence="3" id="KW-1003">Cell membrane</keyword>
<dbReference type="InterPro" id="IPR000008">
    <property type="entry name" value="C2_dom"/>
</dbReference>
<dbReference type="SUPFAM" id="SSF49562">
    <property type="entry name" value="C2 domain (Calcium/lipid-binding domain, CaLB)"/>
    <property type="match status" value="2"/>
</dbReference>
<evidence type="ECO:0000256" key="4">
    <source>
        <dbReference type="ARBA" id="ARBA00022483"/>
    </source>
</evidence>
<keyword evidence="7" id="KW-0472">Membrane</keyword>
<dbReference type="InterPro" id="IPR035892">
    <property type="entry name" value="C2_domain_sf"/>
</dbReference>
<evidence type="ECO:0000313" key="13">
    <source>
        <dbReference type="Proteomes" id="UP000694580"/>
    </source>
</evidence>
<dbReference type="GO" id="GO:0005886">
    <property type="term" value="C:plasma membrane"/>
    <property type="evidence" value="ECO:0007669"/>
    <property type="project" value="UniProtKB-SubCell"/>
</dbReference>
<dbReference type="Gene3D" id="2.60.40.150">
    <property type="entry name" value="C2 domain"/>
    <property type="match status" value="2"/>
</dbReference>
<evidence type="ECO:0000256" key="2">
    <source>
        <dbReference type="ARBA" id="ARBA00004236"/>
    </source>
</evidence>
<dbReference type="FunFam" id="2.60.40.150:FF:000108">
    <property type="entry name" value="Synaptotagmin like 1"/>
    <property type="match status" value="1"/>
</dbReference>
<comment type="subcellular location">
    <subcellularLocation>
        <location evidence="2">Cell membrane</location>
    </subcellularLocation>
    <subcellularLocation>
        <location evidence="1">Endomembrane system</location>
        <topology evidence="1">Peripheral membrane protein</topology>
    </subcellularLocation>
</comment>
<reference evidence="12" key="3">
    <citation type="submission" date="2025-09" db="UniProtKB">
        <authorList>
            <consortium name="Ensembl"/>
        </authorList>
    </citation>
    <scope>IDENTIFICATION</scope>
</reference>
<evidence type="ECO:0000259" key="11">
    <source>
        <dbReference type="PROSITE" id="PS50004"/>
    </source>
</evidence>
<dbReference type="Ensembl" id="ENSDCDT00010010114.1">
    <property type="protein sequence ID" value="ENSDCDP00010009629.1"/>
    <property type="gene ID" value="ENSDCDG00010004290.1"/>
</dbReference>
<evidence type="ECO:0000256" key="1">
    <source>
        <dbReference type="ARBA" id="ARBA00004184"/>
    </source>
</evidence>
<dbReference type="GO" id="GO:0006887">
    <property type="term" value="P:exocytosis"/>
    <property type="evidence" value="ECO:0007669"/>
    <property type="project" value="UniProtKB-KW"/>
</dbReference>
<keyword evidence="4" id="KW-0268">Exocytosis</keyword>
<dbReference type="InterPro" id="IPR043567">
    <property type="entry name" value="SYTL1-5_C2B"/>
</dbReference>
<dbReference type="AlphaFoldDB" id="A0AAY4AL89"/>
<evidence type="ECO:0000256" key="9">
    <source>
        <dbReference type="ARBA" id="ARBA00075525"/>
    </source>
</evidence>
<dbReference type="GO" id="GO:0042043">
    <property type="term" value="F:neurexin family protein binding"/>
    <property type="evidence" value="ECO:0007669"/>
    <property type="project" value="TreeGrafter"/>
</dbReference>
<proteinExistence type="predicted"/>
<accession>A0AAY4AL89</accession>
<dbReference type="PANTHER" id="PTHR45716:SF3">
    <property type="entry name" value="SYNAPTOTAGMIN-LIKE PROTEIN 1"/>
    <property type="match status" value="1"/>
</dbReference>
<feature type="domain" description="C2" evidence="11">
    <location>
        <begin position="58"/>
        <end position="179"/>
    </location>
</feature>
<dbReference type="CDD" id="cd04020">
    <property type="entry name" value="C2B_SLP_1-2-3-4"/>
    <property type="match status" value="1"/>
</dbReference>
<evidence type="ECO:0000256" key="8">
    <source>
        <dbReference type="ARBA" id="ARBA00072163"/>
    </source>
</evidence>
<evidence type="ECO:0000256" key="10">
    <source>
        <dbReference type="SAM" id="MobiDB-lite"/>
    </source>
</evidence>
<evidence type="ECO:0000256" key="7">
    <source>
        <dbReference type="ARBA" id="ARBA00023136"/>
    </source>
</evidence>
<protein>
    <recommendedName>
        <fullName evidence="8">Synaptotagmin-like protein 1</fullName>
    </recommendedName>
    <alternativeName>
        <fullName evidence="9">Exophilin-7</fullName>
    </alternativeName>
</protein>
<dbReference type="Pfam" id="PF00168">
    <property type="entry name" value="C2"/>
    <property type="match status" value="2"/>
</dbReference>
<evidence type="ECO:0000313" key="12">
    <source>
        <dbReference type="Ensembl" id="ENSDCDP00010009629.1"/>
    </source>
</evidence>
<feature type="domain" description="C2" evidence="11">
    <location>
        <begin position="180"/>
        <end position="293"/>
    </location>
</feature>
<keyword evidence="5" id="KW-0597">Phosphoprotein</keyword>
<evidence type="ECO:0000256" key="5">
    <source>
        <dbReference type="ARBA" id="ARBA00022553"/>
    </source>
</evidence>
<name>A0AAY4AL89_9TELE</name>
<keyword evidence="6" id="KW-0677">Repeat</keyword>
<reference evidence="12" key="2">
    <citation type="submission" date="2025-08" db="UniProtKB">
        <authorList>
            <consortium name="Ensembl"/>
        </authorList>
    </citation>
    <scope>IDENTIFICATION</scope>
</reference>
<feature type="compositionally biased region" description="Low complexity" evidence="10">
    <location>
        <begin position="14"/>
        <end position="23"/>
    </location>
</feature>
<keyword evidence="13" id="KW-1185">Reference proteome</keyword>
<sequence length="331" mass="37806">FLQDEEPDSDSDRSSVSSLGSEVSGRKSHLSSALSVSERTGSLMSIYSDAGDFGRVSVQGAVEFALMYSPAEELIVMVEQCQDLAFGNARKQRTDPYVKTYLLPDKSRRSKRKTSIKKRTTNPVYVESLRYNVKKKDLIDKTLSLSVWHNDSRGRNVFLGQMEISLRSWDWRHEALTWYNLQPKHGTGEVHVWLKEARQLRKLKPQGVDSFVKCYILPDTSKKSRQKTRVVKKTQNPIFNHAMVYDGFRAGEVRDACCELTVWDHSTLSNQFLGGVRLSLGTGKSYGKKVDWMDSEAQEVDMWEKMLSNPNSWVDGELSLRPSMTPRKEHL</sequence>